<evidence type="ECO:0000313" key="1">
    <source>
        <dbReference type="EMBL" id="KII67763.1"/>
    </source>
</evidence>
<sequence>MGYFITSSISLDDDIHIIDDDETDSMVDLEVTRYPHRVIDSCFLRRFPAVVTTSSEAPICVYRPRESLCTCEIKCDFRGSYRNIASQKDRGIAGVIAEDKLSVDVFK</sequence>
<accession>A0A0C2JEV5</accession>
<dbReference type="EMBL" id="JWZT01003092">
    <property type="protein sequence ID" value="KII67763.1"/>
    <property type="molecule type" value="Genomic_DNA"/>
</dbReference>
<protein>
    <submittedName>
        <fullName evidence="1">Uncharacterized protein</fullName>
    </submittedName>
</protein>
<keyword evidence="2" id="KW-1185">Reference proteome</keyword>
<comment type="caution">
    <text evidence="1">The sequence shown here is derived from an EMBL/GenBank/DDBJ whole genome shotgun (WGS) entry which is preliminary data.</text>
</comment>
<reference evidence="1 2" key="1">
    <citation type="journal article" date="2014" name="Genome Biol. Evol.">
        <title>The genome of the myxosporean Thelohanellus kitauei shows adaptations to nutrient acquisition within its fish host.</title>
        <authorList>
            <person name="Yang Y."/>
            <person name="Xiong J."/>
            <person name="Zhou Z."/>
            <person name="Huo F."/>
            <person name="Miao W."/>
            <person name="Ran C."/>
            <person name="Liu Y."/>
            <person name="Zhang J."/>
            <person name="Feng J."/>
            <person name="Wang M."/>
            <person name="Wang M."/>
            <person name="Wang L."/>
            <person name="Yao B."/>
        </authorList>
    </citation>
    <scope>NUCLEOTIDE SEQUENCE [LARGE SCALE GENOMIC DNA]</scope>
    <source>
        <strain evidence="1">Wuqing</strain>
    </source>
</reference>
<organism evidence="1 2">
    <name type="scientific">Thelohanellus kitauei</name>
    <name type="common">Myxosporean</name>
    <dbReference type="NCBI Taxonomy" id="669202"/>
    <lineage>
        <taxon>Eukaryota</taxon>
        <taxon>Metazoa</taxon>
        <taxon>Cnidaria</taxon>
        <taxon>Myxozoa</taxon>
        <taxon>Myxosporea</taxon>
        <taxon>Bivalvulida</taxon>
        <taxon>Platysporina</taxon>
        <taxon>Myxobolidae</taxon>
        <taxon>Thelohanellus</taxon>
    </lineage>
</organism>
<proteinExistence type="predicted"/>
<name>A0A0C2JEV5_THEKT</name>
<dbReference type="Proteomes" id="UP000031668">
    <property type="component" value="Unassembled WGS sequence"/>
</dbReference>
<evidence type="ECO:0000313" key="2">
    <source>
        <dbReference type="Proteomes" id="UP000031668"/>
    </source>
</evidence>
<dbReference type="AlphaFoldDB" id="A0A0C2JEV5"/>
<gene>
    <name evidence="1" type="ORF">RF11_11595</name>
</gene>